<dbReference type="GO" id="GO:0006355">
    <property type="term" value="P:regulation of DNA-templated transcription"/>
    <property type="evidence" value="ECO:0007669"/>
    <property type="project" value="InterPro"/>
</dbReference>
<protein>
    <submittedName>
        <fullName evidence="2">Anti-repressor SinI family protein</fullName>
    </submittedName>
</protein>
<proteinExistence type="predicted"/>
<accession>A0AB39HMY5</accession>
<evidence type="ECO:0000259" key="1">
    <source>
        <dbReference type="PROSITE" id="PS51500"/>
    </source>
</evidence>
<evidence type="ECO:0000313" key="2">
    <source>
        <dbReference type="EMBL" id="XDK33721.1"/>
    </source>
</evidence>
<dbReference type="SUPFAM" id="SSF47406">
    <property type="entry name" value="SinR repressor dimerisation domain-like"/>
    <property type="match status" value="1"/>
</dbReference>
<dbReference type="EMBL" id="CP162599">
    <property type="protein sequence ID" value="XDK33721.1"/>
    <property type="molecule type" value="Genomic_DNA"/>
</dbReference>
<feature type="domain" description="Sin" evidence="1">
    <location>
        <begin position="3"/>
        <end position="41"/>
    </location>
</feature>
<dbReference type="GO" id="GO:0046983">
    <property type="term" value="F:protein dimerization activity"/>
    <property type="evidence" value="ECO:0007669"/>
    <property type="project" value="InterPro"/>
</dbReference>
<dbReference type="PROSITE" id="PS51500">
    <property type="entry name" value="SIN"/>
    <property type="match status" value="1"/>
</dbReference>
<dbReference type="Pfam" id="PF08671">
    <property type="entry name" value="SinI"/>
    <property type="match status" value="1"/>
</dbReference>
<dbReference type="InterPro" id="IPR010981">
    <property type="entry name" value="SinR/SinI_dimer_dom"/>
</dbReference>
<dbReference type="RefSeq" id="WP_368654399.1">
    <property type="nucleotide sequence ID" value="NZ_CP162599.1"/>
</dbReference>
<sequence>MKLPKKQKSIIYDLGWVELIKEAKNKGLTPKEVRIFLKNSSELIRNTK</sequence>
<dbReference type="InterPro" id="IPR036281">
    <property type="entry name" value="SinR/SinI_dimer_dom_sf"/>
</dbReference>
<name>A0AB39HMY5_9BACI</name>
<organism evidence="2">
    <name type="scientific">Ornithinibacillus sp. 4-3</name>
    <dbReference type="NCBI Taxonomy" id="3231488"/>
    <lineage>
        <taxon>Bacteria</taxon>
        <taxon>Bacillati</taxon>
        <taxon>Bacillota</taxon>
        <taxon>Bacilli</taxon>
        <taxon>Bacillales</taxon>
        <taxon>Bacillaceae</taxon>
        <taxon>Ornithinibacillus</taxon>
    </lineage>
</organism>
<gene>
    <name evidence="2" type="ORF">AB4Y30_05040</name>
</gene>
<dbReference type="AlphaFoldDB" id="A0AB39HMY5"/>
<reference evidence="2" key="1">
    <citation type="submission" date="2024-07" db="EMBL/GenBank/DDBJ databases">
        <title>Halotolerant mesophilic bacterium Ornithinibacillus sp. 4-3, sp. nov., isolated from soil.</title>
        <authorList>
            <person name="Sidarenka A.V."/>
            <person name="Guliayeva D.E."/>
            <person name="Leanovich S.I."/>
            <person name="Hileuskaya K.S."/>
            <person name="Akhremchuk A.E."/>
            <person name="Sikolenko M.A."/>
            <person name="Valentovich L.N."/>
        </authorList>
    </citation>
    <scope>NUCLEOTIDE SEQUENCE</scope>
    <source>
        <strain evidence="2">4-3</strain>
    </source>
</reference>